<name>A0A6P3YDY9_DINQU</name>
<sequence>MRYMFSTRMEKPNPKETINLLNLLSESDSDSTDLILTPKKKKVKRRHRPRTLTRTRHDNFCGCNKSDIRVISLWLAAVLITFWLIALSWLAAILYAEIKKMDISIKSVIAGSESVPDALQKYHSLSRDLQNNQTIIFTRLSDLKQQINNFTIQLAHVQQSLHKVQQCFQAAPELANVPALSSSVATFGSQIRDLKATVNFLKETNMRVQDTQTAIQQNISSIKNTVLELSNVTQKPQIVNTDEMQIKNDKLNSTISHLTNNVTHINETLSSKLQWVADDQNKDRKKLVSLQEATAAINTTVMSLQGECVKMSEQASVLASVQKLSEKVNEMRATDIELIGKLKQLEQTYNGLKNSTGIMFATVNDIQQQINKVKLLDTLNGDITTEPERGAVTDVSDIAQRRIPNERSKRLGVNLG</sequence>
<dbReference type="GeneID" id="106751909"/>
<accession>A0A6P3YDY9</accession>
<dbReference type="OrthoDB" id="10009315at2759"/>
<dbReference type="AlphaFoldDB" id="A0A6P3YDY9"/>
<dbReference type="Proteomes" id="UP000515204">
    <property type="component" value="Unplaced"/>
</dbReference>
<evidence type="ECO:0000256" key="1">
    <source>
        <dbReference type="SAM" id="Phobius"/>
    </source>
</evidence>
<evidence type="ECO:0000313" key="2">
    <source>
        <dbReference type="Proteomes" id="UP000515204"/>
    </source>
</evidence>
<keyword evidence="1" id="KW-0812">Transmembrane</keyword>
<reference evidence="3" key="1">
    <citation type="submission" date="2025-08" db="UniProtKB">
        <authorList>
            <consortium name="RefSeq"/>
        </authorList>
    </citation>
    <scope>IDENTIFICATION</scope>
</reference>
<feature type="transmembrane region" description="Helical" evidence="1">
    <location>
        <begin position="73"/>
        <end position="96"/>
    </location>
</feature>
<keyword evidence="2" id="KW-1185">Reference proteome</keyword>
<gene>
    <name evidence="3" type="primary">LOC106751909</name>
</gene>
<proteinExistence type="predicted"/>
<keyword evidence="1" id="KW-0472">Membrane</keyword>
<protein>
    <submittedName>
        <fullName evidence="3">Uncharacterized protein LOC106751909 isoform X2</fullName>
    </submittedName>
</protein>
<dbReference type="RefSeq" id="XP_014488658.1">
    <property type="nucleotide sequence ID" value="XM_014633172.1"/>
</dbReference>
<evidence type="ECO:0000313" key="3">
    <source>
        <dbReference type="RefSeq" id="XP_014488658.1"/>
    </source>
</evidence>
<keyword evidence="1" id="KW-1133">Transmembrane helix</keyword>
<organism evidence="2 3">
    <name type="scientific">Dinoponera quadriceps</name>
    <name type="common">South American ant</name>
    <dbReference type="NCBI Taxonomy" id="609295"/>
    <lineage>
        <taxon>Eukaryota</taxon>
        <taxon>Metazoa</taxon>
        <taxon>Ecdysozoa</taxon>
        <taxon>Arthropoda</taxon>
        <taxon>Hexapoda</taxon>
        <taxon>Insecta</taxon>
        <taxon>Pterygota</taxon>
        <taxon>Neoptera</taxon>
        <taxon>Endopterygota</taxon>
        <taxon>Hymenoptera</taxon>
        <taxon>Apocrita</taxon>
        <taxon>Aculeata</taxon>
        <taxon>Formicoidea</taxon>
        <taxon>Formicidae</taxon>
        <taxon>Ponerinae</taxon>
        <taxon>Ponerini</taxon>
        <taxon>Dinoponera</taxon>
    </lineage>
</organism>